<feature type="region of interest" description="Disordered" evidence="1">
    <location>
        <begin position="119"/>
        <end position="149"/>
    </location>
</feature>
<accession>A0ABP9ACW4</accession>
<comment type="caution">
    <text evidence="2">The sequence shown here is derived from an EMBL/GenBank/DDBJ whole genome shotgun (WGS) entry which is preliminary data.</text>
</comment>
<gene>
    <name evidence="2" type="ORF">GCM10023329_30500</name>
</gene>
<dbReference type="RefSeq" id="WP_345613979.1">
    <property type="nucleotide sequence ID" value="NZ_BAABJV010000006.1"/>
</dbReference>
<dbReference type="InterPro" id="IPR045428">
    <property type="entry name" value="EACC1"/>
</dbReference>
<evidence type="ECO:0000256" key="1">
    <source>
        <dbReference type="SAM" id="MobiDB-lite"/>
    </source>
</evidence>
<dbReference type="EMBL" id="BAABJV010000006">
    <property type="protein sequence ID" value="GAA4779263.1"/>
    <property type="molecule type" value="Genomic_DNA"/>
</dbReference>
<reference evidence="3" key="1">
    <citation type="journal article" date="2019" name="Int. J. Syst. Evol. Microbiol.">
        <title>The Global Catalogue of Microorganisms (GCM) 10K type strain sequencing project: providing services to taxonomists for standard genome sequencing and annotation.</title>
        <authorList>
            <consortium name="The Broad Institute Genomics Platform"/>
            <consortium name="The Broad Institute Genome Sequencing Center for Infectious Disease"/>
            <person name="Wu L."/>
            <person name="Ma J."/>
        </authorList>
    </citation>
    <scope>NUCLEOTIDE SEQUENCE [LARGE SCALE GENOMIC DNA]</scope>
    <source>
        <strain evidence="3">JCM 18324</strain>
    </source>
</reference>
<keyword evidence="3" id="KW-1185">Reference proteome</keyword>
<sequence length="149" mass="15290">MRTTHTDPAAGYRVSIVDEDPLRARREARELLAALAESDPEAALDVPGGPQESVRATDKGGSVADLIGLVFSGGSLAAAGIQVWLARVPQRTVVVTRPDGATLTITGKQARADEARIERFLEDPQGPADGNGTSTGTGTGGDEDGPGTA</sequence>
<organism evidence="2 3">
    <name type="scientific">Streptomyces sanyensis</name>
    <dbReference type="NCBI Taxonomy" id="568869"/>
    <lineage>
        <taxon>Bacteria</taxon>
        <taxon>Bacillati</taxon>
        <taxon>Actinomycetota</taxon>
        <taxon>Actinomycetes</taxon>
        <taxon>Kitasatosporales</taxon>
        <taxon>Streptomycetaceae</taxon>
        <taxon>Streptomyces</taxon>
    </lineage>
</organism>
<protein>
    <submittedName>
        <fullName evidence="2">Uncharacterized protein</fullName>
    </submittedName>
</protein>
<dbReference type="Pfam" id="PF19953">
    <property type="entry name" value="EACC1"/>
    <property type="match status" value="1"/>
</dbReference>
<name>A0ABP9ACW4_9ACTN</name>
<proteinExistence type="predicted"/>
<evidence type="ECO:0000313" key="2">
    <source>
        <dbReference type="EMBL" id="GAA4779263.1"/>
    </source>
</evidence>
<dbReference type="Proteomes" id="UP001501147">
    <property type="component" value="Unassembled WGS sequence"/>
</dbReference>
<evidence type="ECO:0000313" key="3">
    <source>
        <dbReference type="Proteomes" id="UP001501147"/>
    </source>
</evidence>